<dbReference type="Proteomes" id="UP001519288">
    <property type="component" value="Unassembled WGS sequence"/>
</dbReference>
<feature type="chain" id="PRO_5045363752" evidence="1">
    <location>
        <begin position="21"/>
        <end position="219"/>
    </location>
</feature>
<sequence length="219" mass="25109">MKLRNYLIIVVLLSCTLLSGCNTNDTVEASTPLVKNTSMNSKEQQERDGQSLWFVIDESGNKIKSLDSQDPNVVAVNKVITEHSKIVDNLDYRSLQATRELQYYAKPFVQVLQQQGYLTALQQMYMNHQIILQLNQLSWYEMAFYKDLKTVRVKTESQIVIKQCSQDYLTKNKLIKGQTYSQPRIVDLQKEGGTWKITKIEKGPFVLKPSAPNSNLPTK</sequence>
<protein>
    <submittedName>
        <fullName evidence="2">Major membrane immunogen (Membrane-anchored lipoprotein)</fullName>
    </submittedName>
</protein>
<feature type="signal peptide" evidence="1">
    <location>
        <begin position="1"/>
        <end position="20"/>
    </location>
</feature>
<gene>
    <name evidence="2" type="ORF">J2Z69_001217</name>
</gene>
<comment type="caution">
    <text evidence="2">The sequence shown here is derived from an EMBL/GenBank/DDBJ whole genome shotgun (WGS) entry which is preliminary data.</text>
</comment>
<keyword evidence="1" id="KW-0732">Signal</keyword>
<evidence type="ECO:0000313" key="3">
    <source>
        <dbReference type="Proteomes" id="UP001519288"/>
    </source>
</evidence>
<accession>A0ABS4JES2</accession>
<name>A0ABS4JES2_9BACL</name>
<evidence type="ECO:0000313" key="2">
    <source>
        <dbReference type="EMBL" id="MBP2000198.1"/>
    </source>
</evidence>
<dbReference type="PROSITE" id="PS51257">
    <property type="entry name" value="PROKAR_LIPOPROTEIN"/>
    <property type="match status" value="1"/>
</dbReference>
<organism evidence="2 3">
    <name type="scientific">Paenibacillus shirakamiensis</name>
    <dbReference type="NCBI Taxonomy" id="1265935"/>
    <lineage>
        <taxon>Bacteria</taxon>
        <taxon>Bacillati</taxon>
        <taxon>Bacillota</taxon>
        <taxon>Bacilli</taxon>
        <taxon>Bacillales</taxon>
        <taxon>Paenibacillaceae</taxon>
        <taxon>Paenibacillus</taxon>
    </lineage>
</organism>
<proteinExistence type="predicted"/>
<evidence type="ECO:0000256" key="1">
    <source>
        <dbReference type="SAM" id="SignalP"/>
    </source>
</evidence>
<dbReference type="EMBL" id="JAGGLD010000001">
    <property type="protein sequence ID" value="MBP2000198.1"/>
    <property type="molecule type" value="Genomic_DNA"/>
</dbReference>
<keyword evidence="2" id="KW-0449">Lipoprotein</keyword>
<keyword evidence="3" id="KW-1185">Reference proteome</keyword>
<dbReference type="RefSeq" id="WP_209860022.1">
    <property type="nucleotide sequence ID" value="NZ_JAGGLD010000001.1"/>
</dbReference>
<reference evidence="2 3" key="1">
    <citation type="submission" date="2021-03" db="EMBL/GenBank/DDBJ databases">
        <title>Genomic Encyclopedia of Type Strains, Phase IV (KMG-IV): sequencing the most valuable type-strain genomes for metagenomic binning, comparative biology and taxonomic classification.</title>
        <authorList>
            <person name="Goeker M."/>
        </authorList>
    </citation>
    <scope>NUCLEOTIDE SEQUENCE [LARGE SCALE GENOMIC DNA]</scope>
    <source>
        <strain evidence="2 3">DSM 26806</strain>
    </source>
</reference>